<gene>
    <name evidence="1" type="ORF">K488DRAFT_23218</name>
</gene>
<reference evidence="1" key="2">
    <citation type="journal article" date="2022" name="New Phytol.">
        <title>Evolutionary transition to the ectomycorrhizal habit in the genomes of a hyperdiverse lineage of mushroom-forming fungi.</title>
        <authorList>
            <person name="Looney B."/>
            <person name="Miyauchi S."/>
            <person name="Morin E."/>
            <person name="Drula E."/>
            <person name="Courty P.E."/>
            <person name="Kohler A."/>
            <person name="Kuo A."/>
            <person name="LaButti K."/>
            <person name="Pangilinan J."/>
            <person name="Lipzen A."/>
            <person name="Riley R."/>
            <person name="Andreopoulos W."/>
            <person name="He G."/>
            <person name="Johnson J."/>
            <person name="Nolan M."/>
            <person name="Tritt A."/>
            <person name="Barry K.W."/>
            <person name="Grigoriev I.V."/>
            <person name="Nagy L.G."/>
            <person name="Hibbett D."/>
            <person name="Henrissat B."/>
            <person name="Matheny P.B."/>
            <person name="Labbe J."/>
            <person name="Martin F.M."/>
        </authorList>
    </citation>
    <scope>NUCLEOTIDE SEQUENCE</scope>
    <source>
        <strain evidence="1">EC-137</strain>
    </source>
</reference>
<name>A0ACB8QVV4_9AGAM</name>
<protein>
    <submittedName>
        <fullName evidence="1">Uncharacterized protein</fullName>
    </submittedName>
</protein>
<feature type="non-terminal residue" evidence="1">
    <location>
        <position position="1"/>
    </location>
</feature>
<evidence type="ECO:0000313" key="1">
    <source>
        <dbReference type="EMBL" id="KAI0035685.1"/>
    </source>
</evidence>
<keyword evidence="2" id="KW-1185">Reference proteome</keyword>
<proteinExistence type="predicted"/>
<sequence>EEQALESHEVIELQAFSERKDWITEKIKFLEAMPPIELFAGLDAVRLSAPVVHGLPSREELKKWVSEHDKIEKETEIFDSGELKKFKKFTKAASKRNLSPQDTDLIELTLTTILEFDKLLHLLRDRSEHLDMLNVRLTWEEHRNAAWSDRSRILEDLKTFLASRARWSVTGYETSVVHEEPSPRRRGSVASVASDTSSLSLPSFSRTARYKLAESLSREAAQFSSRITSLRHGRVAAAGKALDKLIDHSRTPVPDELLDEQDKLEEQGITEMEGVGKFIMEVVMQWRKADEFYVETLKDQSAAQQLLDDIYTAKLSHPSQRQDALLSSRAGVIARRLGSRDLPSSPSSLFPRPRHPLFPEQLAANLVIVRTLDDELSSALSIVQSIEDGVRDYHAACEAVKTVDSNTSTAVALAERYTSVLERLRNGVDATDADGTPLDLCSTNCLSAMSHSAYLALLPTLLHDLAHLDETARNFLPKSRNAISGLVQFAIDVEYKKDASAAIDRLSTVMEEAVAIRADVEAQVRALRETRRIWSVAESILQDLVSIKSDIDDASQRLRWRPPSSLPTTPESFPSPLPSSTPLDQYAVILDSLQSRLTTDVQGVMPSLFPLIPSVLSEYLSHRCTSLSQALGQVKRILQSTITIEAQTSSLSTLRDEAFALRQRIDGVQDSIAHLLDVVLRTTFAPDNWNASQIQLDAATAECEKLTESLVNDIPRRIPFHAGLSWTSPPNSPRRRRTAAPSDMTLDALPTFLPLESPVDLARLDDIVRSECNTLSMHLSGDMAALTRSASRLRLALRAREFRQDLESVGSSIDTAERALQRYREAVGAITLSSDAGDAYGAVAAEVSHALATHSEDLSGMLKAVQDRLSSLLATCRRDEDPSADDIVSPLAHSLDDLRTRYSTWADNFKTIQDWALALQVRAKELLEKRREEERLKLEAEQERQRQEAERILEEKRKERERIEDEERQAREQEEREAREAQEKRDREEQEEREKREREARDEQERLEKETREEETKREHAAREVREQKEREIRVERERLEEMARKEREKRERVEQEWREMKAQKQAERLEAEARRAREEQERLRVSEEQRLRDEAEGAQLFSFTRHDQLNIALDTFGTPENFKSATRAGFASLAREIHGLRERLRDLDMKSLARPSASAGTSTLPSQGRMALISAQFSELVSQVNSLPPRVHYVPIDAELRSLRFDIAATETLLHRVHELSAFVNSVQECDASLSDLLEHVDSFPNLPMGPLSSNHTSSIMDTPEEQLSSRIDFTRSLVNYMETEYAKVADDHRALSERVRIMQTWQELEAMASDRVHGQKSRPPSAVSSGRNSRSSTDGVRPGSLKKKASHYSTLSVGSPRTVGKFLSPGPAHPSSLPRRSTSQQPSRSASQQPRPPSVASVVSSRSTSGPLFSPSGRLFNSTFASRQRTTSLSSNASATPVKIPPSRARAQSNHRYSRVDSPTLSDASTSSRSFNTLSRSTHSRSTNMHSTWSRTPRLSFPSTPISPSKSRLPIRTRKTYVANPKNRLDVAVGDIVNSLAVDIDIEAAEDSWQDQSGKYWIGTDEPKLCFCRILRSQTVMVRVGGGWQELSKFIQTHFADSFRLLPDTTMSFGSREEKWISSATLMEAPEIVASPPRPPKTPEPSGIPSFALSTPSGRSPHSIKSSPSSGSPLTPLQFMRRADMDSIGARPSTPSKTSTMRPRQLPIGTPRVPAPVWKP</sequence>
<organism evidence="1 2">
    <name type="scientific">Vararia minispora EC-137</name>
    <dbReference type="NCBI Taxonomy" id="1314806"/>
    <lineage>
        <taxon>Eukaryota</taxon>
        <taxon>Fungi</taxon>
        <taxon>Dikarya</taxon>
        <taxon>Basidiomycota</taxon>
        <taxon>Agaricomycotina</taxon>
        <taxon>Agaricomycetes</taxon>
        <taxon>Russulales</taxon>
        <taxon>Lachnocladiaceae</taxon>
        <taxon>Vararia</taxon>
    </lineage>
</organism>
<evidence type="ECO:0000313" key="2">
    <source>
        <dbReference type="Proteomes" id="UP000814128"/>
    </source>
</evidence>
<dbReference type="Proteomes" id="UP000814128">
    <property type="component" value="Unassembled WGS sequence"/>
</dbReference>
<feature type="non-terminal residue" evidence="1">
    <location>
        <position position="1722"/>
    </location>
</feature>
<reference evidence="1" key="1">
    <citation type="submission" date="2021-02" db="EMBL/GenBank/DDBJ databases">
        <authorList>
            <consortium name="DOE Joint Genome Institute"/>
            <person name="Ahrendt S."/>
            <person name="Looney B.P."/>
            <person name="Miyauchi S."/>
            <person name="Morin E."/>
            <person name="Drula E."/>
            <person name="Courty P.E."/>
            <person name="Chicoki N."/>
            <person name="Fauchery L."/>
            <person name="Kohler A."/>
            <person name="Kuo A."/>
            <person name="Labutti K."/>
            <person name="Pangilinan J."/>
            <person name="Lipzen A."/>
            <person name="Riley R."/>
            <person name="Andreopoulos W."/>
            <person name="He G."/>
            <person name="Johnson J."/>
            <person name="Barry K.W."/>
            <person name="Grigoriev I.V."/>
            <person name="Nagy L."/>
            <person name="Hibbett D."/>
            <person name="Henrissat B."/>
            <person name="Matheny P.B."/>
            <person name="Labbe J."/>
            <person name="Martin F."/>
        </authorList>
    </citation>
    <scope>NUCLEOTIDE SEQUENCE</scope>
    <source>
        <strain evidence="1">EC-137</strain>
    </source>
</reference>
<dbReference type="EMBL" id="MU273481">
    <property type="protein sequence ID" value="KAI0035685.1"/>
    <property type="molecule type" value="Genomic_DNA"/>
</dbReference>
<accession>A0ACB8QVV4</accession>
<comment type="caution">
    <text evidence="1">The sequence shown here is derived from an EMBL/GenBank/DDBJ whole genome shotgun (WGS) entry which is preliminary data.</text>
</comment>